<keyword evidence="2" id="KW-1185">Reference proteome</keyword>
<evidence type="ECO:0000313" key="1">
    <source>
        <dbReference type="EMBL" id="KAK7687316.1"/>
    </source>
</evidence>
<dbReference type="Proteomes" id="UP001385951">
    <property type="component" value="Unassembled WGS sequence"/>
</dbReference>
<organism evidence="1 2">
    <name type="scientific">Cerrena zonata</name>
    <dbReference type="NCBI Taxonomy" id="2478898"/>
    <lineage>
        <taxon>Eukaryota</taxon>
        <taxon>Fungi</taxon>
        <taxon>Dikarya</taxon>
        <taxon>Basidiomycota</taxon>
        <taxon>Agaricomycotina</taxon>
        <taxon>Agaricomycetes</taxon>
        <taxon>Polyporales</taxon>
        <taxon>Cerrenaceae</taxon>
        <taxon>Cerrena</taxon>
    </lineage>
</organism>
<evidence type="ECO:0000313" key="2">
    <source>
        <dbReference type="Proteomes" id="UP001385951"/>
    </source>
</evidence>
<proteinExistence type="predicted"/>
<accession>A0AAW0GCH4</accession>
<protein>
    <submittedName>
        <fullName evidence="1">Uncharacterized protein</fullName>
    </submittedName>
</protein>
<sequence>MDDPAPFTDLHTMRRPFMRAQTTPPRARLEIHVVARKVITFLQLNRASGVYFTDLRAFAQHHPEMSYFVVAEERFGFDGFECCREHAEHCISDFLFDFM</sequence>
<gene>
    <name evidence="1" type="ORF">QCA50_009822</name>
</gene>
<comment type="caution">
    <text evidence="1">The sequence shown here is derived from an EMBL/GenBank/DDBJ whole genome shotgun (WGS) entry which is preliminary data.</text>
</comment>
<dbReference type="EMBL" id="JASBNA010000014">
    <property type="protein sequence ID" value="KAK7687316.1"/>
    <property type="molecule type" value="Genomic_DNA"/>
</dbReference>
<name>A0AAW0GCH4_9APHY</name>
<reference evidence="1 2" key="1">
    <citation type="submission" date="2022-09" db="EMBL/GenBank/DDBJ databases">
        <authorList>
            <person name="Palmer J.M."/>
        </authorList>
    </citation>
    <scope>NUCLEOTIDE SEQUENCE [LARGE SCALE GENOMIC DNA]</scope>
    <source>
        <strain evidence="1 2">DSM 7382</strain>
    </source>
</reference>
<dbReference type="AlphaFoldDB" id="A0AAW0GCH4"/>